<evidence type="ECO:0000313" key="2">
    <source>
        <dbReference type="Proteomes" id="UP001328107"/>
    </source>
</evidence>
<dbReference type="AlphaFoldDB" id="A0AAN5DEF3"/>
<dbReference type="Proteomes" id="UP001328107">
    <property type="component" value="Unassembled WGS sequence"/>
</dbReference>
<organism evidence="1 2">
    <name type="scientific">Pristionchus mayeri</name>
    <dbReference type="NCBI Taxonomy" id="1317129"/>
    <lineage>
        <taxon>Eukaryota</taxon>
        <taxon>Metazoa</taxon>
        <taxon>Ecdysozoa</taxon>
        <taxon>Nematoda</taxon>
        <taxon>Chromadorea</taxon>
        <taxon>Rhabditida</taxon>
        <taxon>Rhabditina</taxon>
        <taxon>Diplogasteromorpha</taxon>
        <taxon>Diplogasteroidea</taxon>
        <taxon>Neodiplogasteridae</taxon>
        <taxon>Pristionchus</taxon>
    </lineage>
</organism>
<proteinExistence type="predicted"/>
<sequence>MVGDHREEYAREERRSQRGLMKLNVLNQSVGSTALLDDLKESAGVGAAANEYIRLPSSDYLRTTTSFAHFARTRSNLSQASPTEVKMGVPLSGIGEVDVEGCNLILDDIVYEVPQSDRKKTEDEQKLESKHHSELGELAQSASLRALLWAESWECNYAA</sequence>
<gene>
    <name evidence="1" type="ORF">PMAYCL1PPCAC_30564</name>
</gene>
<evidence type="ECO:0000313" key="1">
    <source>
        <dbReference type="EMBL" id="GMR60369.1"/>
    </source>
</evidence>
<reference evidence="2" key="1">
    <citation type="submission" date="2022-10" db="EMBL/GenBank/DDBJ databases">
        <title>Genome assembly of Pristionchus species.</title>
        <authorList>
            <person name="Yoshida K."/>
            <person name="Sommer R.J."/>
        </authorList>
    </citation>
    <scope>NUCLEOTIDE SEQUENCE [LARGE SCALE GENOMIC DNA]</scope>
    <source>
        <strain evidence="2">RS5460</strain>
    </source>
</reference>
<feature type="non-terminal residue" evidence="1">
    <location>
        <position position="159"/>
    </location>
</feature>
<comment type="caution">
    <text evidence="1">The sequence shown here is derived from an EMBL/GenBank/DDBJ whole genome shotgun (WGS) entry which is preliminary data.</text>
</comment>
<keyword evidence="2" id="KW-1185">Reference proteome</keyword>
<accession>A0AAN5DEF3</accession>
<name>A0AAN5DEF3_9BILA</name>
<protein>
    <submittedName>
        <fullName evidence="1">Uncharacterized protein</fullName>
    </submittedName>
</protein>
<dbReference type="EMBL" id="BTRK01000006">
    <property type="protein sequence ID" value="GMR60369.1"/>
    <property type="molecule type" value="Genomic_DNA"/>
</dbReference>